<evidence type="ECO:0000313" key="1">
    <source>
        <dbReference type="EMBL" id="QHT24992.1"/>
    </source>
</evidence>
<dbReference type="EMBL" id="MN739753">
    <property type="protein sequence ID" value="QHT24992.1"/>
    <property type="molecule type" value="Genomic_DNA"/>
</dbReference>
<organism evidence="1">
    <name type="scientific">viral metagenome</name>
    <dbReference type="NCBI Taxonomy" id="1070528"/>
    <lineage>
        <taxon>unclassified sequences</taxon>
        <taxon>metagenomes</taxon>
        <taxon>organismal metagenomes</taxon>
    </lineage>
</organism>
<proteinExistence type="predicted"/>
<sequence length="204" mass="23637">MENFNKQNGYNAVYKDVIGHLEKKYPLISDKWKNGSDKNSPNLHIRPFALIQKGSYVLKDLFEAICKDEGPCITNNIFENNLDYSNFLIGKTRKITNTSDGPLVEYVKSEYLCTHANNPHYLLSYLQNAIVTVTIQLPTLRSIKRFVKGVKSIFGDVFWRRIDQTKIPDKNGKYTLTLKMYNRSRFENENESKTQDVPDNTKQT</sequence>
<reference evidence="1" key="1">
    <citation type="journal article" date="2020" name="Nature">
        <title>Giant virus diversity and host interactions through global metagenomics.</title>
        <authorList>
            <person name="Schulz F."/>
            <person name="Roux S."/>
            <person name="Paez-Espino D."/>
            <person name="Jungbluth S."/>
            <person name="Walsh D.A."/>
            <person name="Denef V.J."/>
            <person name="McMahon K.D."/>
            <person name="Konstantinidis K.T."/>
            <person name="Eloe-Fadrosh E.A."/>
            <person name="Kyrpides N.C."/>
            <person name="Woyke T."/>
        </authorList>
    </citation>
    <scope>NUCLEOTIDE SEQUENCE</scope>
    <source>
        <strain evidence="1">GVMAG-M-3300023179-150</strain>
    </source>
</reference>
<protein>
    <submittedName>
        <fullName evidence="1">Uncharacterized protein</fullName>
    </submittedName>
</protein>
<dbReference type="AlphaFoldDB" id="A0A6C0E8D0"/>
<name>A0A6C0E8D0_9ZZZZ</name>
<accession>A0A6C0E8D0</accession>